<dbReference type="RefSeq" id="WP_268073612.1">
    <property type="nucleotide sequence ID" value="NZ_CP109965.1"/>
</dbReference>
<feature type="chain" id="PRO_5045661903" description="Peptidoglycan-binding protein CsiV" evidence="1">
    <location>
        <begin position="18"/>
        <end position="261"/>
    </location>
</feature>
<evidence type="ECO:0000256" key="1">
    <source>
        <dbReference type="SAM" id="SignalP"/>
    </source>
</evidence>
<keyword evidence="3" id="KW-1185">Reference proteome</keyword>
<keyword evidence="1" id="KW-0732">Signal</keyword>
<dbReference type="Proteomes" id="UP001163726">
    <property type="component" value="Chromosome"/>
</dbReference>
<organism evidence="2 3">
    <name type="scientific">Catenovulum adriaticum</name>
    <dbReference type="NCBI Taxonomy" id="2984846"/>
    <lineage>
        <taxon>Bacteria</taxon>
        <taxon>Pseudomonadati</taxon>
        <taxon>Pseudomonadota</taxon>
        <taxon>Gammaproteobacteria</taxon>
        <taxon>Alteromonadales</taxon>
        <taxon>Alteromonadaceae</taxon>
        <taxon>Catenovulum</taxon>
    </lineage>
</organism>
<feature type="signal peptide" evidence="1">
    <location>
        <begin position="1"/>
        <end position="17"/>
    </location>
</feature>
<reference evidence="2" key="1">
    <citation type="submission" date="2022-10" db="EMBL/GenBank/DDBJ databases">
        <title>Catenovulum adriacola sp. nov. isolated in the Harbour of Susak.</title>
        <authorList>
            <person name="Schoch T."/>
            <person name="Reich S.J."/>
            <person name="Stoeferle S."/>
            <person name="Flaiz M."/>
            <person name="Kazda M."/>
            <person name="Riedel C.U."/>
            <person name="Duerre P."/>
        </authorList>
    </citation>
    <scope>NUCLEOTIDE SEQUENCE</scope>
    <source>
        <strain evidence="2">TS8</strain>
    </source>
</reference>
<accession>A0ABY7AM25</accession>
<sequence>MKYLFASLIFIVMKSYAVNFNDINTYNNELRYHRGDYIRYINYIWVANSSSIGKPPSAISKVWTHIPLINIQEAKLSGHYKIGQAVTHLDRYYFAIKQTKFKFNDRHFERNWVEFSHPAIGYDLPIIESLPDNLMGIDINQNDLRDDYEIYVLMNFSSLQLRNLGLAAGRLYNQVLMLSNMPNLFNTEQDLKIFMNKLVASRICQKKLTLKYPDFTGFQHKYINSPSRIKAYYGGQKVLHTQLGDEYEAAIMDDSCVQVIN</sequence>
<protein>
    <recommendedName>
        <fullName evidence="4">Peptidoglycan-binding protein CsiV</fullName>
    </recommendedName>
</protein>
<gene>
    <name evidence="2" type="ORF">OLW01_09385</name>
</gene>
<evidence type="ECO:0000313" key="3">
    <source>
        <dbReference type="Proteomes" id="UP001163726"/>
    </source>
</evidence>
<proteinExistence type="predicted"/>
<name>A0ABY7AM25_9ALTE</name>
<evidence type="ECO:0008006" key="4">
    <source>
        <dbReference type="Google" id="ProtNLM"/>
    </source>
</evidence>
<evidence type="ECO:0000313" key="2">
    <source>
        <dbReference type="EMBL" id="WAJ69394.1"/>
    </source>
</evidence>
<dbReference type="EMBL" id="CP109965">
    <property type="protein sequence ID" value="WAJ69394.1"/>
    <property type="molecule type" value="Genomic_DNA"/>
</dbReference>